<sequence>MVVSAAKYFIVGAVGTVTHLAVLYFCVEFMLLTALVGSSVGFTWVVIQSYFLNRNWTFESDKQHRRALPRYIVVSCVGFVTNLFIMFIAVDVFQVFYLVAQLLTITVVPGMNFLLNKFWAFS</sequence>
<protein>
    <submittedName>
        <fullName evidence="8">GtrA family protein</fullName>
    </submittedName>
</protein>
<evidence type="ECO:0000256" key="6">
    <source>
        <dbReference type="SAM" id="Phobius"/>
    </source>
</evidence>
<evidence type="ECO:0000313" key="8">
    <source>
        <dbReference type="EMBL" id="MCX2978664.1"/>
    </source>
</evidence>
<evidence type="ECO:0000256" key="5">
    <source>
        <dbReference type="ARBA" id="ARBA00023136"/>
    </source>
</evidence>
<dbReference type="InterPro" id="IPR051401">
    <property type="entry name" value="GtrA_CellWall_Glycosyl"/>
</dbReference>
<evidence type="ECO:0000256" key="3">
    <source>
        <dbReference type="ARBA" id="ARBA00022692"/>
    </source>
</evidence>
<comment type="subcellular location">
    <subcellularLocation>
        <location evidence="1">Membrane</location>
        <topology evidence="1">Multi-pass membrane protein</topology>
    </subcellularLocation>
</comment>
<keyword evidence="5 6" id="KW-0472">Membrane</keyword>
<dbReference type="EMBL" id="SHNO01000001">
    <property type="protein sequence ID" value="MCX2978664.1"/>
    <property type="molecule type" value="Genomic_DNA"/>
</dbReference>
<evidence type="ECO:0000256" key="4">
    <source>
        <dbReference type="ARBA" id="ARBA00022989"/>
    </source>
</evidence>
<feature type="transmembrane region" description="Helical" evidence="6">
    <location>
        <begin position="68"/>
        <end position="89"/>
    </location>
</feature>
<accession>A0ABT3T9D3</accession>
<reference evidence="8" key="1">
    <citation type="submission" date="2019-02" db="EMBL/GenBank/DDBJ databases">
        <authorList>
            <person name="Li S.-H."/>
        </authorList>
    </citation>
    <scope>NUCLEOTIDE SEQUENCE</scope>
    <source>
        <strain evidence="8">IMCC11814</strain>
    </source>
</reference>
<keyword evidence="9" id="KW-1185">Reference proteome</keyword>
<evidence type="ECO:0000259" key="7">
    <source>
        <dbReference type="Pfam" id="PF04138"/>
    </source>
</evidence>
<dbReference type="PANTHER" id="PTHR38459">
    <property type="entry name" value="PROPHAGE BACTOPRENOL-LINKED GLUCOSE TRANSLOCASE HOMOLOG"/>
    <property type="match status" value="1"/>
</dbReference>
<evidence type="ECO:0000313" key="9">
    <source>
        <dbReference type="Proteomes" id="UP001143304"/>
    </source>
</evidence>
<evidence type="ECO:0000256" key="2">
    <source>
        <dbReference type="ARBA" id="ARBA00009399"/>
    </source>
</evidence>
<feature type="domain" description="GtrA/DPMS transmembrane" evidence="7">
    <location>
        <begin position="7"/>
        <end position="121"/>
    </location>
</feature>
<gene>
    <name evidence="8" type="ORF">EYC82_14960</name>
</gene>
<feature type="transmembrane region" description="Helical" evidence="6">
    <location>
        <begin position="95"/>
        <end position="115"/>
    </location>
</feature>
<dbReference type="RefSeq" id="WP_423243910.1">
    <property type="nucleotide sequence ID" value="NZ_SHNO01000001.1"/>
</dbReference>
<comment type="caution">
    <text evidence="8">The sequence shown here is derived from an EMBL/GenBank/DDBJ whole genome shotgun (WGS) entry which is preliminary data.</text>
</comment>
<proteinExistence type="inferred from homology"/>
<dbReference type="PANTHER" id="PTHR38459:SF1">
    <property type="entry name" value="PROPHAGE BACTOPRENOL-LINKED GLUCOSE TRANSLOCASE HOMOLOG"/>
    <property type="match status" value="1"/>
</dbReference>
<name>A0ABT3T9D3_9GAMM</name>
<comment type="similarity">
    <text evidence="2">Belongs to the GtrA family.</text>
</comment>
<organism evidence="8 9">
    <name type="scientific">Candidatus Marimicrobium litorale</name>
    <dbReference type="NCBI Taxonomy" id="2518991"/>
    <lineage>
        <taxon>Bacteria</taxon>
        <taxon>Pseudomonadati</taxon>
        <taxon>Pseudomonadota</taxon>
        <taxon>Gammaproteobacteria</taxon>
        <taxon>Cellvibrionales</taxon>
        <taxon>Halieaceae</taxon>
        <taxon>Marimicrobium</taxon>
    </lineage>
</organism>
<feature type="transmembrane region" description="Helical" evidence="6">
    <location>
        <begin position="20"/>
        <end position="47"/>
    </location>
</feature>
<dbReference type="Proteomes" id="UP001143304">
    <property type="component" value="Unassembled WGS sequence"/>
</dbReference>
<keyword evidence="4 6" id="KW-1133">Transmembrane helix</keyword>
<keyword evidence="3 6" id="KW-0812">Transmembrane</keyword>
<evidence type="ECO:0000256" key="1">
    <source>
        <dbReference type="ARBA" id="ARBA00004141"/>
    </source>
</evidence>
<dbReference type="Pfam" id="PF04138">
    <property type="entry name" value="GtrA_DPMS_TM"/>
    <property type="match status" value="1"/>
</dbReference>
<dbReference type="InterPro" id="IPR007267">
    <property type="entry name" value="GtrA_DPMS_TM"/>
</dbReference>